<dbReference type="RefSeq" id="WP_208289826.1">
    <property type="nucleotide sequence ID" value="NZ_CP074404.1"/>
</dbReference>
<feature type="region of interest" description="Disordered" evidence="1">
    <location>
        <begin position="342"/>
        <end position="367"/>
    </location>
</feature>
<dbReference type="Proteomes" id="UP000678317">
    <property type="component" value="Unassembled WGS sequence"/>
</dbReference>
<proteinExistence type="predicted"/>
<feature type="compositionally biased region" description="Basic and acidic residues" evidence="1">
    <location>
        <begin position="351"/>
        <end position="367"/>
    </location>
</feature>
<reference evidence="2 3" key="1">
    <citation type="submission" date="2021-03" db="EMBL/GenBank/DDBJ databases">
        <title>novel species in genus Cellulomonas.</title>
        <authorList>
            <person name="Zhang G."/>
        </authorList>
    </citation>
    <scope>NUCLEOTIDE SEQUENCE [LARGE SCALE GENOMIC DNA]</scope>
    <source>
        <strain evidence="3">zg-ZUI188</strain>
    </source>
</reference>
<evidence type="ECO:0000256" key="1">
    <source>
        <dbReference type="SAM" id="MobiDB-lite"/>
    </source>
</evidence>
<dbReference type="EMBL" id="JAGFBM010000006">
    <property type="protein sequence ID" value="MBO3085447.1"/>
    <property type="molecule type" value="Genomic_DNA"/>
</dbReference>
<sequence length="367" mass="40221">MIDPDDVMAGPRGRRLCLELAAGRARATGTPEGDEYLRAAFLCAYHLDPGAGTSRMMVLVSDGGRDDDAEPIPTPADVARRLDGLPLDRLGPGVLLAALQAAVDNARYWQEPDGEDVLAATAEVRASLSRVAAAVASSSPAAWWVAPLERTTQASVVFDDPAARTTPALTAEQTLRRWHDDTLEEEARAQRERPADPRAPFSGTWWSTPPHGLTRTTRQLGDAGPVGLGLVEDAFSWERASVRAISVPAEARVYEVDGVQAWSDLCRRFPLDVTASRRHDWFRTTGVAGRWVIPDWARVADRYDAVHLTTAGYLATAGRAVAVDGDARSVLANWNPDEAYWLTDPPPSTEAGRRWRRVDDRWQEDPR</sequence>
<accession>A0ABS3SI73</accession>
<feature type="region of interest" description="Disordered" evidence="1">
    <location>
        <begin position="185"/>
        <end position="220"/>
    </location>
</feature>
<keyword evidence="3" id="KW-1185">Reference proteome</keyword>
<name>A0ABS3SI73_9CELL</name>
<evidence type="ECO:0000313" key="3">
    <source>
        <dbReference type="Proteomes" id="UP000678317"/>
    </source>
</evidence>
<evidence type="ECO:0000313" key="2">
    <source>
        <dbReference type="EMBL" id="MBO3085447.1"/>
    </source>
</evidence>
<protein>
    <submittedName>
        <fullName evidence="2">Uncharacterized protein</fullName>
    </submittedName>
</protein>
<organism evidence="2 3">
    <name type="scientific">Cellulomonas fengjieae</name>
    <dbReference type="NCBI Taxonomy" id="2819978"/>
    <lineage>
        <taxon>Bacteria</taxon>
        <taxon>Bacillati</taxon>
        <taxon>Actinomycetota</taxon>
        <taxon>Actinomycetes</taxon>
        <taxon>Micrococcales</taxon>
        <taxon>Cellulomonadaceae</taxon>
        <taxon>Cellulomonas</taxon>
    </lineage>
</organism>
<gene>
    <name evidence="2" type="ORF">J4035_12435</name>
</gene>
<comment type="caution">
    <text evidence="2">The sequence shown here is derived from an EMBL/GenBank/DDBJ whole genome shotgun (WGS) entry which is preliminary data.</text>
</comment>
<feature type="compositionally biased region" description="Basic and acidic residues" evidence="1">
    <location>
        <begin position="185"/>
        <end position="196"/>
    </location>
</feature>